<dbReference type="RefSeq" id="WP_229672486.1">
    <property type="nucleotide sequence ID" value="NZ_BMIR01000007.1"/>
</dbReference>
<dbReference type="SUPFAM" id="SSF56322">
    <property type="entry name" value="ADC synthase"/>
    <property type="match status" value="1"/>
</dbReference>
<dbReference type="AlphaFoldDB" id="A0A8J2W1P7"/>
<dbReference type="InterPro" id="IPR015890">
    <property type="entry name" value="Chorismate_C"/>
</dbReference>
<organism evidence="2 3">
    <name type="scientific">Pullulanibacillus camelliae</name>
    <dbReference type="NCBI Taxonomy" id="1707096"/>
    <lineage>
        <taxon>Bacteria</taxon>
        <taxon>Bacillati</taxon>
        <taxon>Bacillota</taxon>
        <taxon>Bacilli</taxon>
        <taxon>Bacillales</taxon>
        <taxon>Sporolactobacillaceae</taxon>
        <taxon>Pullulanibacillus</taxon>
    </lineage>
</organism>
<dbReference type="GO" id="GO:0000162">
    <property type="term" value="P:L-tryptophan biosynthetic process"/>
    <property type="evidence" value="ECO:0007669"/>
    <property type="project" value="TreeGrafter"/>
</dbReference>
<evidence type="ECO:0000259" key="1">
    <source>
        <dbReference type="Pfam" id="PF00425"/>
    </source>
</evidence>
<dbReference type="GO" id="GO:0009396">
    <property type="term" value="P:folic acid-containing compound biosynthetic process"/>
    <property type="evidence" value="ECO:0007669"/>
    <property type="project" value="InterPro"/>
</dbReference>
<proteinExistence type="predicted"/>
<dbReference type="InterPro" id="IPR019999">
    <property type="entry name" value="Anth_synth_I-like"/>
</dbReference>
<feature type="domain" description="Chorismate-utilising enzyme C-terminal" evidence="1">
    <location>
        <begin position="111"/>
        <end position="366"/>
    </location>
</feature>
<evidence type="ECO:0000313" key="3">
    <source>
        <dbReference type="Proteomes" id="UP000628775"/>
    </source>
</evidence>
<dbReference type="InterPro" id="IPR043132">
    <property type="entry name" value="BCAT-like_C"/>
</dbReference>
<dbReference type="InterPro" id="IPR036038">
    <property type="entry name" value="Aminotransferase-like"/>
</dbReference>
<dbReference type="SUPFAM" id="SSF56752">
    <property type="entry name" value="D-aminoacid aminotransferase-like PLP-dependent enzymes"/>
    <property type="match status" value="1"/>
</dbReference>
<dbReference type="InterPro" id="IPR043131">
    <property type="entry name" value="BCAT-like_N"/>
</dbReference>
<dbReference type="InterPro" id="IPR005802">
    <property type="entry name" value="ADC_synth_comp_1"/>
</dbReference>
<reference evidence="2" key="1">
    <citation type="journal article" date="2014" name="Int. J. Syst. Evol. Microbiol.">
        <title>Complete genome sequence of Corynebacterium casei LMG S-19264T (=DSM 44701T), isolated from a smear-ripened cheese.</title>
        <authorList>
            <consortium name="US DOE Joint Genome Institute (JGI-PGF)"/>
            <person name="Walter F."/>
            <person name="Albersmeier A."/>
            <person name="Kalinowski J."/>
            <person name="Ruckert C."/>
        </authorList>
    </citation>
    <scope>NUCLEOTIDE SEQUENCE</scope>
    <source>
        <strain evidence="2">CGMCC 1.15371</strain>
    </source>
</reference>
<dbReference type="PRINTS" id="PR00095">
    <property type="entry name" value="ANTSNTHASEI"/>
</dbReference>
<dbReference type="Pfam" id="PF01063">
    <property type="entry name" value="Aminotran_4"/>
    <property type="match status" value="1"/>
</dbReference>
<dbReference type="Pfam" id="PF00425">
    <property type="entry name" value="Chorismate_bind"/>
    <property type="match status" value="1"/>
</dbReference>
<gene>
    <name evidence="2" type="ORF">GCM10011391_19020</name>
</gene>
<protein>
    <submittedName>
        <fullName evidence="2">Aminodeoxychorismate synthase, component I</fullName>
    </submittedName>
</protein>
<dbReference type="PANTHER" id="PTHR11236:SF50">
    <property type="entry name" value="AMINODEOXYCHORISMATE SYNTHASE COMPONENT 1"/>
    <property type="match status" value="1"/>
</dbReference>
<dbReference type="Proteomes" id="UP000628775">
    <property type="component" value="Unassembled WGS sequence"/>
</dbReference>
<sequence>MKSCYLEFHFSHEYLSNQGLAFSNPVAVLETMEIERVRPLLKQLEEYVKAGYYAAGFLSYEAAPAFDRKMKVRSSQRMPLLWFGIFLKPTAFQSLDRPMDVPLQWQHTQSKKAYEEALQTIHHYIEEGESYQVNYTTRLTTAFTVEDLTYFAGLRSAQEANYSAYLNIGTQRILSSSPELFFAWNGQDIMTKPMKGTIARGLTFEEDEKQRDVLANSEKDQSENVMIVDLLRNDLGKIAVPGSVQVSHLYQIETYPTVHQMTSTVTAKTLPTTTLTDIFTALFPCGSITGAPKIRTMEIIAELETLPRDVYCGAIGYLTPDGSAVFNVPIRTVWVDTETKRAEYGVGGGITWESAPDSEYDEILTKGKVLSATKREFQLLESLRLEKHNYILLEKHLQRLKRSACYFHFRYDEIKVRSALEQLKGKLEDGIYKIRLLLDKNGKLTLEHQRIASRLTQYRVALANTPIIRTSPFLYHKTTQREIYAQQRIAQEDYFDTLLWNEKGNLTEFTTGNVVCLLNGRYVTPPITDGLLNGCFRQELLEKGTIQEATVSINDLKQVTALWLINSVRGWVPVTLEEYGTDGK</sequence>
<dbReference type="PANTHER" id="PTHR11236">
    <property type="entry name" value="AMINOBENZOATE/ANTHRANILATE SYNTHASE"/>
    <property type="match status" value="1"/>
</dbReference>
<comment type="caution">
    <text evidence="2">The sequence shown here is derived from an EMBL/GenBank/DDBJ whole genome shotgun (WGS) entry which is preliminary data.</text>
</comment>
<dbReference type="EMBL" id="BMIR01000007">
    <property type="protein sequence ID" value="GGE40435.1"/>
    <property type="molecule type" value="Genomic_DNA"/>
</dbReference>
<dbReference type="InterPro" id="IPR001544">
    <property type="entry name" value="Aminotrans_IV"/>
</dbReference>
<dbReference type="InterPro" id="IPR005801">
    <property type="entry name" value="ADC_synthase"/>
</dbReference>
<dbReference type="Gene3D" id="3.60.120.10">
    <property type="entry name" value="Anthranilate synthase"/>
    <property type="match status" value="1"/>
</dbReference>
<reference evidence="2" key="2">
    <citation type="submission" date="2020-09" db="EMBL/GenBank/DDBJ databases">
        <authorList>
            <person name="Sun Q."/>
            <person name="Zhou Y."/>
        </authorList>
    </citation>
    <scope>NUCLEOTIDE SEQUENCE</scope>
    <source>
        <strain evidence="2">CGMCC 1.15371</strain>
    </source>
</reference>
<evidence type="ECO:0000313" key="2">
    <source>
        <dbReference type="EMBL" id="GGE40435.1"/>
    </source>
</evidence>
<name>A0A8J2W1P7_9BACL</name>
<dbReference type="Gene3D" id="3.30.470.10">
    <property type="match status" value="1"/>
</dbReference>
<dbReference type="NCBIfam" id="TIGR00553">
    <property type="entry name" value="pabB"/>
    <property type="match status" value="1"/>
</dbReference>
<dbReference type="GO" id="GO:0046820">
    <property type="term" value="F:4-amino-4-deoxychorismate synthase activity"/>
    <property type="evidence" value="ECO:0007669"/>
    <property type="project" value="TreeGrafter"/>
</dbReference>
<keyword evidence="3" id="KW-1185">Reference proteome</keyword>
<dbReference type="Gene3D" id="3.20.10.10">
    <property type="entry name" value="D-amino Acid Aminotransferase, subunit A, domain 2"/>
    <property type="match status" value="1"/>
</dbReference>
<accession>A0A8J2W1P7</accession>